<feature type="compositionally biased region" description="Gly residues" evidence="1">
    <location>
        <begin position="126"/>
        <end position="149"/>
    </location>
</feature>
<name>A0AA37BIV6_9ACTN</name>
<accession>A0AA37BIV6</accession>
<feature type="region of interest" description="Disordered" evidence="1">
    <location>
        <begin position="117"/>
        <end position="159"/>
    </location>
</feature>
<dbReference type="InterPro" id="IPR049574">
    <property type="entry name" value="CrtA-like"/>
</dbReference>
<evidence type="ECO:0008006" key="4">
    <source>
        <dbReference type="Google" id="ProtNLM"/>
    </source>
</evidence>
<organism evidence="2 3">
    <name type="scientific">Planomonospora parontospora</name>
    <dbReference type="NCBI Taxonomy" id="58119"/>
    <lineage>
        <taxon>Bacteria</taxon>
        <taxon>Bacillati</taxon>
        <taxon>Actinomycetota</taxon>
        <taxon>Actinomycetes</taxon>
        <taxon>Streptosporangiales</taxon>
        <taxon>Streptosporangiaceae</taxon>
        <taxon>Planomonospora</taxon>
    </lineage>
</organism>
<reference evidence="2" key="1">
    <citation type="journal article" date="2014" name="Int. J. Syst. Evol. Microbiol.">
        <title>Complete genome sequence of Corynebacterium casei LMG S-19264T (=DSM 44701T), isolated from a smear-ripened cheese.</title>
        <authorList>
            <consortium name="US DOE Joint Genome Institute (JGI-PGF)"/>
            <person name="Walter F."/>
            <person name="Albersmeier A."/>
            <person name="Kalinowski J."/>
            <person name="Ruckert C."/>
        </authorList>
    </citation>
    <scope>NUCLEOTIDE SEQUENCE</scope>
    <source>
        <strain evidence="2">JCM 3093</strain>
    </source>
</reference>
<evidence type="ECO:0000313" key="2">
    <source>
        <dbReference type="EMBL" id="GGK78158.1"/>
    </source>
</evidence>
<sequence length="276" mass="29232">MTATGRGRGTGTIASFHLVRYADLGAMRHMAFDRPVLARTPGLVFRRLLGSGRGASMSLGADLRRWALFAVWRAERDLDAFLARSPVAARWRDEAVESWQVRLAPLASRGSWGGVDPFGPIADGPAGTGPAGTGPAGTGSAGDGAGRDGPPGPREGSGPVAVLTRASIRPSRLVAFYRSVPAVDALLREQDGCLASVGVGEWPLARQATFSLWRDAAAVRDFAHRGRAHRRVIGRTRDEGWYAEEMFTRFAPYGSAGTWNGTDPLAGSPASSGPRP</sequence>
<dbReference type="AlphaFoldDB" id="A0AA37BIV6"/>
<comment type="caution">
    <text evidence="2">The sequence shown here is derived from an EMBL/GenBank/DDBJ whole genome shotgun (WGS) entry which is preliminary data.</text>
</comment>
<reference evidence="2" key="2">
    <citation type="submission" date="2022-09" db="EMBL/GenBank/DDBJ databases">
        <authorList>
            <person name="Sun Q."/>
            <person name="Ohkuma M."/>
        </authorList>
    </citation>
    <scope>NUCLEOTIDE SEQUENCE</scope>
    <source>
        <strain evidence="2">JCM 3093</strain>
    </source>
</reference>
<dbReference type="RefSeq" id="WP_239320330.1">
    <property type="nucleotide sequence ID" value="NZ_BMQD01000013.1"/>
</dbReference>
<protein>
    <recommendedName>
        <fullName evidence="4">Spheroidene monooxygenase</fullName>
    </recommendedName>
</protein>
<evidence type="ECO:0000313" key="3">
    <source>
        <dbReference type="Proteomes" id="UP000627984"/>
    </source>
</evidence>
<dbReference type="Proteomes" id="UP000627984">
    <property type="component" value="Unassembled WGS sequence"/>
</dbReference>
<evidence type="ECO:0000256" key="1">
    <source>
        <dbReference type="SAM" id="MobiDB-lite"/>
    </source>
</evidence>
<dbReference type="EMBL" id="BMQD01000013">
    <property type="protein sequence ID" value="GGK78158.1"/>
    <property type="molecule type" value="Genomic_DNA"/>
</dbReference>
<proteinExistence type="predicted"/>
<gene>
    <name evidence="2" type="ORF">GCM10010126_41940</name>
</gene>
<dbReference type="CDD" id="cd21650">
    <property type="entry name" value="CrtA-like"/>
    <property type="match status" value="1"/>
</dbReference>